<name>A0A8K0ECB8_BRALA</name>
<dbReference type="PANTHER" id="PTHR10264:SF130">
    <property type="entry name" value="STOMATIN-LIKE PROTEIN 1"/>
    <property type="match status" value="1"/>
</dbReference>
<evidence type="ECO:0000256" key="1">
    <source>
        <dbReference type="ARBA" id="ARBA00008164"/>
    </source>
</evidence>
<dbReference type="AlphaFoldDB" id="A0A8K0ECB8"/>
<dbReference type="Pfam" id="PF02036">
    <property type="entry name" value="SCP2"/>
    <property type="match status" value="1"/>
</dbReference>
<evidence type="ECO:0000256" key="3">
    <source>
        <dbReference type="ARBA" id="ARBA00071670"/>
    </source>
</evidence>
<feature type="domain" description="Band 7" evidence="4">
    <location>
        <begin position="84"/>
        <end position="244"/>
    </location>
</feature>
<evidence type="ECO:0000259" key="4">
    <source>
        <dbReference type="SMART" id="SM00244"/>
    </source>
</evidence>
<dbReference type="InterPro" id="IPR003033">
    <property type="entry name" value="SCP2_sterol-bd_dom"/>
</dbReference>
<proteinExistence type="inferred from homology"/>
<dbReference type="Pfam" id="PF01145">
    <property type="entry name" value="Band_7"/>
    <property type="match status" value="1"/>
</dbReference>
<dbReference type="PRINTS" id="PR00721">
    <property type="entry name" value="STOMATIN"/>
</dbReference>
<dbReference type="SUPFAM" id="SSF55718">
    <property type="entry name" value="SCP-like"/>
    <property type="match status" value="1"/>
</dbReference>
<reference evidence="5" key="1">
    <citation type="submission" date="2022-01" db="EMBL/GenBank/DDBJ databases">
        <authorList>
            <person name="Braso-Vives M."/>
        </authorList>
    </citation>
    <scope>NUCLEOTIDE SEQUENCE</scope>
</reference>
<dbReference type="GO" id="GO:0009898">
    <property type="term" value="C:cytoplasmic side of plasma membrane"/>
    <property type="evidence" value="ECO:0007669"/>
    <property type="project" value="UniProtKB-ARBA"/>
</dbReference>
<gene>
    <name evidence="5" type="primary">STOML1</name>
    <name evidence="5" type="ORF">BLAG_LOCUS8682</name>
</gene>
<dbReference type="Gene3D" id="3.30.1050.10">
    <property type="entry name" value="SCP2 sterol-binding domain"/>
    <property type="match status" value="1"/>
</dbReference>
<keyword evidence="6" id="KW-1185">Reference proteome</keyword>
<accession>A0A8K0ECB8</accession>
<dbReference type="InterPro" id="IPR001107">
    <property type="entry name" value="Band_7"/>
</dbReference>
<dbReference type="OrthoDB" id="3592703at2759"/>
<organism evidence="5 6">
    <name type="scientific">Branchiostoma lanceolatum</name>
    <name type="common">Common lancelet</name>
    <name type="synonym">Amphioxus lanceolatum</name>
    <dbReference type="NCBI Taxonomy" id="7740"/>
    <lineage>
        <taxon>Eukaryota</taxon>
        <taxon>Metazoa</taxon>
        <taxon>Chordata</taxon>
        <taxon>Cephalochordata</taxon>
        <taxon>Leptocardii</taxon>
        <taxon>Amphioxiformes</taxon>
        <taxon>Branchiostomatidae</taxon>
        <taxon>Branchiostoma</taxon>
    </lineage>
</organism>
<dbReference type="PANTHER" id="PTHR10264">
    <property type="entry name" value="BAND 7 PROTEIN-RELATED"/>
    <property type="match status" value="1"/>
</dbReference>
<dbReference type="Proteomes" id="UP000838412">
    <property type="component" value="Chromosome 15"/>
</dbReference>
<comment type="function">
    <text evidence="2">Plays a role in the regulation of glomerular permeability, acting probably as a linker between the plasma membrane and the cytoskeleton.</text>
</comment>
<evidence type="ECO:0000256" key="2">
    <source>
        <dbReference type="ARBA" id="ARBA00053394"/>
    </source>
</evidence>
<dbReference type="SUPFAM" id="SSF117892">
    <property type="entry name" value="Band 7/SPFH domain"/>
    <property type="match status" value="1"/>
</dbReference>
<comment type="similarity">
    <text evidence="1">Belongs to the band 7/mec-2 family.</text>
</comment>
<evidence type="ECO:0000313" key="5">
    <source>
        <dbReference type="EMBL" id="CAH1246786.1"/>
    </source>
</evidence>
<dbReference type="InterPro" id="IPR001972">
    <property type="entry name" value="Stomatin_HflK_fam"/>
</dbReference>
<dbReference type="FunFam" id="3.30.479.30:FF:000004">
    <property type="entry name" value="Putative membrane protease family, stomatin"/>
    <property type="match status" value="1"/>
</dbReference>
<dbReference type="Gene3D" id="3.30.479.30">
    <property type="entry name" value="Band 7 domain"/>
    <property type="match status" value="1"/>
</dbReference>
<dbReference type="InterPro" id="IPR036013">
    <property type="entry name" value="Band_7/SPFH_dom_sf"/>
</dbReference>
<dbReference type="InterPro" id="IPR043202">
    <property type="entry name" value="Band-7_stomatin-like"/>
</dbReference>
<sequence>MAFTGVKYSQIPTEDEHKIDFSSPFTYGFNKGNPAEGFTYSRANKRYEDEDTAPPGCFAQCIHVLVTCVCYLLLVLTCPFSACLAIKVIKNYERLLVFRLGRQQPLKGPGMVFVLPCIDRCRRIDLRQRAFNVPPQTAYTEDGGAISVGADVYYRIYDAVLAETAVKDLIPSLRVVALTTVHNVLLKKGLYDIETDRNSLNTALQSELNKSTEIWGVEISRLELSQITILRPPANGPVLLPPSNNGPANNGPAMSPQVQTVFQMAQHFLQQASGGGKGAKTEQDRSTVAVSIPESSGTMSADFGLSPRELLSAVKLLLDESIVEQVGAIYQFELEGEDGGTFYLDLKSGGGDAGIGPPPNEEADVVMTMSVTDMQQLFSGELRPFQAYSSGRLHVEGSMRVATRLEDVVSRLKTS</sequence>
<dbReference type="EMBL" id="OV696700">
    <property type="protein sequence ID" value="CAH1246786.1"/>
    <property type="molecule type" value="Genomic_DNA"/>
</dbReference>
<dbReference type="InterPro" id="IPR036527">
    <property type="entry name" value="SCP2_sterol-bd_dom_sf"/>
</dbReference>
<dbReference type="SMART" id="SM00244">
    <property type="entry name" value="PHB"/>
    <property type="match status" value="1"/>
</dbReference>
<protein>
    <recommendedName>
        <fullName evidence="3">Podocin</fullName>
    </recommendedName>
</protein>
<evidence type="ECO:0000313" key="6">
    <source>
        <dbReference type="Proteomes" id="UP000838412"/>
    </source>
</evidence>